<evidence type="ECO:0000313" key="2">
    <source>
        <dbReference type="Proteomes" id="UP000007266"/>
    </source>
</evidence>
<sequence>MNCNDNSTNENLLNAKKARSAFHQLKKLISALVKKPKNSYKKSPDFDEIEDNLANELLENQIFEDIDSCEDFAAVPVYREGHVEVLPVCRGQRFVPVHFARTDAGTFFWTSMAGPDCDLNQQGDKNAITYYQQPELQVPAYRWAQA</sequence>
<dbReference type="OrthoDB" id="8190494at2759"/>
<dbReference type="GO" id="GO:0007219">
    <property type="term" value="P:Notch signaling pathway"/>
    <property type="evidence" value="ECO:0007669"/>
    <property type="project" value="InterPro"/>
</dbReference>
<dbReference type="Proteomes" id="UP000007266">
    <property type="component" value="Linkage group 8"/>
</dbReference>
<organism evidence="1 2">
    <name type="scientific">Tribolium castaneum</name>
    <name type="common">Red flour beetle</name>
    <dbReference type="NCBI Taxonomy" id="7070"/>
    <lineage>
        <taxon>Eukaryota</taxon>
        <taxon>Metazoa</taxon>
        <taxon>Ecdysozoa</taxon>
        <taxon>Arthropoda</taxon>
        <taxon>Hexapoda</taxon>
        <taxon>Insecta</taxon>
        <taxon>Pterygota</taxon>
        <taxon>Neoptera</taxon>
        <taxon>Endopterygota</taxon>
        <taxon>Coleoptera</taxon>
        <taxon>Polyphaga</taxon>
        <taxon>Cucujiformia</taxon>
        <taxon>Tenebrionidae</taxon>
        <taxon>Tenebrionidae incertae sedis</taxon>
        <taxon>Tribolium</taxon>
    </lineage>
</organism>
<evidence type="ECO:0000313" key="1">
    <source>
        <dbReference type="EMBL" id="EFA08877.1"/>
    </source>
</evidence>
<reference evidence="1 2" key="1">
    <citation type="journal article" date="2008" name="Nature">
        <title>The genome of the model beetle and pest Tribolium castaneum.</title>
        <authorList>
            <consortium name="Tribolium Genome Sequencing Consortium"/>
            <person name="Richards S."/>
            <person name="Gibbs R.A."/>
            <person name="Weinstock G.M."/>
            <person name="Brown S.J."/>
            <person name="Denell R."/>
            <person name="Beeman R.W."/>
            <person name="Gibbs R."/>
            <person name="Beeman R.W."/>
            <person name="Brown S.J."/>
            <person name="Bucher G."/>
            <person name="Friedrich M."/>
            <person name="Grimmelikhuijzen C.J."/>
            <person name="Klingler M."/>
            <person name="Lorenzen M."/>
            <person name="Richards S."/>
            <person name="Roth S."/>
            <person name="Schroder R."/>
            <person name="Tautz D."/>
            <person name="Zdobnov E.M."/>
            <person name="Muzny D."/>
            <person name="Gibbs R.A."/>
            <person name="Weinstock G.M."/>
            <person name="Attaway T."/>
            <person name="Bell S."/>
            <person name="Buhay C.J."/>
            <person name="Chandrabose M.N."/>
            <person name="Chavez D."/>
            <person name="Clerk-Blankenburg K.P."/>
            <person name="Cree A."/>
            <person name="Dao M."/>
            <person name="Davis C."/>
            <person name="Chacko J."/>
            <person name="Dinh H."/>
            <person name="Dugan-Rocha S."/>
            <person name="Fowler G."/>
            <person name="Garner T.T."/>
            <person name="Garnes J."/>
            <person name="Gnirke A."/>
            <person name="Hawes A."/>
            <person name="Hernandez J."/>
            <person name="Hines S."/>
            <person name="Holder M."/>
            <person name="Hume J."/>
            <person name="Jhangiani S.N."/>
            <person name="Joshi V."/>
            <person name="Khan Z.M."/>
            <person name="Jackson L."/>
            <person name="Kovar C."/>
            <person name="Kowis A."/>
            <person name="Lee S."/>
            <person name="Lewis L.R."/>
            <person name="Margolis J."/>
            <person name="Morgan M."/>
            <person name="Nazareth L.V."/>
            <person name="Nguyen N."/>
            <person name="Okwuonu G."/>
            <person name="Parker D."/>
            <person name="Richards S."/>
            <person name="Ruiz S.J."/>
            <person name="Santibanez J."/>
            <person name="Savard J."/>
            <person name="Scherer S.E."/>
            <person name="Schneider B."/>
            <person name="Sodergren E."/>
            <person name="Tautz D."/>
            <person name="Vattahil S."/>
            <person name="Villasana D."/>
            <person name="White C.S."/>
            <person name="Wright R."/>
            <person name="Park Y."/>
            <person name="Beeman R.W."/>
            <person name="Lord J."/>
            <person name="Oppert B."/>
            <person name="Lorenzen M."/>
            <person name="Brown S."/>
            <person name="Wang L."/>
            <person name="Savard J."/>
            <person name="Tautz D."/>
            <person name="Richards S."/>
            <person name="Weinstock G."/>
            <person name="Gibbs R.A."/>
            <person name="Liu Y."/>
            <person name="Worley K."/>
            <person name="Weinstock G."/>
            <person name="Elsik C.G."/>
            <person name="Reese J.T."/>
            <person name="Elhaik E."/>
            <person name="Landan G."/>
            <person name="Graur D."/>
            <person name="Arensburger P."/>
            <person name="Atkinson P."/>
            <person name="Beeman R.W."/>
            <person name="Beidler J."/>
            <person name="Brown S.J."/>
            <person name="Demuth J.P."/>
            <person name="Drury D.W."/>
            <person name="Du Y.Z."/>
            <person name="Fujiwara H."/>
            <person name="Lorenzen M."/>
            <person name="Maselli V."/>
            <person name="Osanai M."/>
            <person name="Park Y."/>
            <person name="Robertson H.M."/>
            <person name="Tu Z."/>
            <person name="Wang J.J."/>
            <person name="Wang S."/>
            <person name="Richards S."/>
            <person name="Song H."/>
            <person name="Zhang L."/>
            <person name="Sodergren E."/>
            <person name="Werner D."/>
            <person name="Stanke M."/>
            <person name="Morgenstern B."/>
            <person name="Solovyev V."/>
            <person name="Kosarev P."/>
            <person name="Brown G."/>
            <person name="Chen H.C."/>
            <person name="Ermolaeva O."/>
            <person name="Hlavina W."/>
            <person name="Kapustin Y."/>
            <person name="Kiryutin B."/>
            <person name="Kitts P."/>
            <person name="Maglott D."/>
            <person name="Pruitt K."/>
            <person name="Sapojnikov V."/>
            <person name="Souvorov A."/>
            <person name="Mackey A.J."/>
            <person name="Waterhouse R.M."/>
            <person name="Wyder S."/>
            <person name="Zdobnov E.M."/>
            <person name="Zdobnov E.M."/>
            <person name="Wyder S."/>
            <person name="Kriventseva E.V."/>
            <person name="Kadowaki T."/>
            <person name="Bork P."/>
            <person name="Aranda M."/>
            <person name="Bao R."/>
            <person name="Beermann A."/>
            <person name="Berns N."/>
            <person name="Bolognesi R."/>
            <person name="Bonneton F."/>
            <person name="Bopp D."/>
            <person name="Brown S.J."/>
            <person name="Bucher G."/>
            <person name="Butts T."/>
            <person name="Chaumot A."/>
            <person name="Denell R.E."/>
            <person name="Ferrier D.E."/>
            <person name="Friedrich M."/>
            <person name="Gordon C.M."/>
            <person name="Jindra M."/>
            <person name="Klingler M."/>
            <person name="Lan Q."/>
            <person name="Lattorff H.M."/>
            <person name="Laudet V."/>
            <person name="von Levetsow C."/>
            <person name="Liu Z."/>
            <person name="Lutz R."/>
            <person name="Lynch J.A."/>
            <person name="da Fonseca R.N."/>
            <person name="Posnien N."/>
            <person name="Reuter R."/>
            <person name="Roth S."/>
            <person name="Savard J."/>
            <person name="Schinko J.B."/>
            <person name="Schmitt C."/>
            <person name="Schoppmeier M."/>
            <person name="Schroder R."/>
            <person name="Shippy T.D."/>
            <person name="Simonnet F."/>
            <person name="Marques-Souza H."/>
            <person name="Tautz D."/>
            <person name="Tomoyasu Y."/>
            <person name="Trauner J."/>
            <person name="Van der Zee M."/>
            <person name="Vervoort M."/>
            <person name="Wittkopp N."/>
            <person name="Wimmer E.A."/>
            <person name="Yang X."/>
            <person name="Jones A.K."/>
            <person name="Sattelle D.B."/>
            <person name="Ebert P.R."/>
            <person name="Nelson D."/>
            <person name="Scott J.G."/>
            <person name="Beeman R.W."/>
            <person name="Muthukrishnan S."/>
            <person name="Kramer K.J."/>
            <person name="Arakane Y."/>
            <person name="Beeman R.W."/>
            <person name="Zhu Q."/>
            <person name="Hogenkamp D."/>
            <person name="Dixit R."/>
            <person name="Oppert B."/>
            <person name="Jiang H."/>
            <person name="Zou Z."/>
            <person name="Marshall J."/>
            <person name="Elpidina E."/>
            <person name="Vinokurov K."/>
            <person name="Oppert C."/>
            <person name="Zou Z."/>
            <person name="Evans J."/>
            <person name="Lu Z."/>
            <person name="Zhao P."/>
            <person name="Sumathipala N."/>
            <person name="Altincicek B."/>
            <person name="Vilcinskas A."/>
            <person name="Williams M."/>
            <person name="Hultmark D."/>
            <person name="Hetru C."/>
            <person name="Jiang H."/>
            <person name="Grimmelikhuijzen C.J."/>
            <person name="Hauser F."/>
            <person name="Cazzamali G."/>
            <person name="Williamson M."/>
            <person name="Park Y."/>
            <person name="Li B."/>
            <person name="Tanaka Y."/>
            <person name="Predel R."/>
            <person name="Neupert S."/>
            <person name="Schachtner J."/>
            <person name="Verleyen P."/>
            <person name="Raible F."/>
            <person name="Bork P."/>
            <person name="Friedrich M."/>
            <person name="Walden K.K."/>
            <person name="Robertson H.M."/>
            <person name="Angeli S."/>
            <person name="Foret S."/>
            <person name="Bucher G."/>
            <person name="Schuetz S."/>
            <person name="Maleszka R."/>
            <person name="Wimmer E.A."/>
            <person name="Beeman R.W."/>
            <person name="Lorenzen M."/>
            <person name="Tomoyasu Y."/>
            <person name="Miller S.C."/>
            <person name="Grossmann D."/>
            <person name="Bucher G."/>
        </authorList>
    </citation>
    <scope>NUCLEOTIDE SEQUENCE [LARGE SCALE GENOMIC DNA]</scope>
    <source>
        <strain evidence="1 2">Georgia GA2</strain>
    </source>
</reference>
<keyword evidence="2" id="KW-1185">Reference proteome</keyword>
<dbReference type="InParanoid" id="D6WXN2"/>
<dbReference type="HOGENOM" id="CLU_106880_0_0_1"/>
<gene>
    <name evidence="1" type="primary">AUGUSTUS-3.0.2_06578</name>
    <name evidence="1" type="ORF">TcasGA2_TC006578</name>
</gene>
<dbReference type="PANTHER" id="PTHR12254:SF0">
    <property type="entry name" value="BARBU-RELATED"/>
    <property type="match status" value="1"/>
</dbReference>
<protein>
    <submittedName>
        <fullName evidence="1">Uncharacterized protein</fullName>
    </submittedName>
</protein>
<proteinExistence type="predicted"/>
<dbReference type="InterPro" id="IPR029686">
    <property type="entry name" value="Malpha/m4/m2"/>
</dbReference>
<dbReference type="PANTHER" id="PTHR12254">
    <property type="entry name" value="ENHANCER OF SPLIT MALPHA PROTEIN"/>
    <property type="match status" value="1"/>
</dbReference>
<dbReference type="EMBL" id="KQ971362">
    <property type="protein sequence ID" value="EFA08877.1"/>
    <property type="molecule type" value="Genomic_DNA"/>
</dbReference>
<dbReference type="KEGG" id="tca:103314024"/>
<accession>D6WXN2</accession>
<dbReference type="eggNOG" id="ENOG502SA2K">
    <property type="taxonomic scope" value="Eukaryota"/>
</dbReference>
<dbReference type="Pfam" id="PF15952">
    <property type="entry name" value="ESM4"/>
    <property type="match status" value="1"/>
</dbReference>
<dbReference type="AlphaFoldDB" id="D6WXN2"/>
<dbReference type="GO" id="GO:0007423">
    <property type="term" value="P:sensory organ development"/>
    <property type="evidence" value="ECO:0007669"/>
    <property type="project" value="InterPro"/>
</dbReference>
<reference evidence="1 2" key="2">
    <citation type="journal article" date="2010" name="Nucleic Acids Res.">
        <title>BeetleBase in 2010: revisions to provide comprehensive genomic information for Tribolium castaneum.</title>
        <authorList>
            <person name="Kim H.S."/>
            <person name="Murphy T."/>
            <person name="Xia J."/>
            <person name="Caragea D."/>
            <person name="Park Y."/>
            <person name="Beeman R.W."/>
            <person name="Lorenzen M.D."/>
            <person name="Butcher S."/>
            <person name="Manak J.R."/>
            <person name="Brown S.J."/>
        </authorList>
    </citation>
    <scope>GENOME REANNOTATION</scope>
    <source>
        <strain evidence="1 2">Georgia GA2</strain>
    </source>
</reference>
<name>D6WXN2_TRICA</name>
<dbReference type="PhylomeDB" id="D6WXN2"/>